<keyword evidence="19" id="KW-0233">DNA recombination</keyword>
<dbReference type="GO" id="GO:0005524">
    <property type="term" value="F:ATP binding"/>
    <property type="evidence" value="ECO:0007669"/>
    <property type="project" value="UniProtKB-KW"/>
</dbReference>
<comment type="function">
    <text evidence="1">The aspartyl protease (PR) mediates the proteolytic cleavages of the Gag and Gag-Pol polyproteins after assembly of the VLP.</text>
</comment>
<sequence length="670" mass="75934">MSSATDSYRIKALDGSDTYPIWRVQMQDILTDMNLWDYVTGTQKQPTEAAGRTSWTTSDRKALTAIRLRIAGTMMTYVMNATTSKQAWDSLSEMFHVQGPIAQILARRKLLRYMIDEGAQMEEEIRKMRGWKEQLSLLNHQIDDKEFALTILTALPESWDSFIGSIDASDLKSTTIIGRILAEDARRKSRTSGTTALVATTKPSHQGNRPSGSGSGSKSNQFRSNRGKSKFRPGVYCHHCKKEGHIRPECRGLMRSNQSNQPKDSSQSHIATDEYAFATLQSIDSATDLWIGDSGTQSHICKHRELFETYTPTPNRFIKGAGRCPSLGRGTVRISFIVDGKHIPITLLDVIHAPEMPQNLISFGRLTNAGLSWYGIDDEVTVCSRDKIIARGHKIGNLYAMDVATPVLSHVARTLRTWYEWHCALGHLNRSQLRDLVGLSHGLDVDTTSDFNFICEPCILAKQSRRPFPPVSETKYQEIGEMTYSDIWGPARTESIHRNTYFISFTDAASRFTAIYFMKSRAAALDRFQKYRNFIKLQKGKDLKKLRVDNAKEYTEGEFRKFLDKEGIICEPTAPYSPAQNGVAERLNRTLVEHARAMLLAKKLPKFLWEDAVAYANFLRNRSPTRSLERSTPFEAFWGKRPDLQNIQEFGIDCWVLIPDSKRSKLEAKS</sequence>
<evidence type="ECO:0000313" key="24">
    <source>
        <dbReference type="EMBL" id="KAJ3473639.1"/>
    </source>
</evidence>
<dbReference type="InterPro" id="IPR036875">
    <property type="entry name" value="Znf_CCHC_sf"/>
</dbReference>
<dbReference type="GO" id="GO:0003964">
    <property type="term" value="F:RNA-directed DNA polymerase activity"/>
    <property type="evidence" value="ECO:0007669"/>
    <property type="project" value="UniProtKB-KW"/>
</dbReference>
<evidence type="ECO:0000259" key="23">
    <source>
        <dbReference type="PROSITE" id="PS50994"/>
    </source>
</evidence>
<keyword evidence="6" id="KW-0548">Nucleotidyltransferase</keyword>
<keyword evidence="8" id="KW-0479">Metal-binding</keyword>
<dbReference type="GO" id="GO:0006310">
    <property type="term" value="P:DNA recombination"/>
    <property type="evidence" value="ECO:0007669"/>
    <property type="project" value="UniProtKB-KW"/>
</dbReference>
<dbReference type="InterPro" id="IPR039537">
    <property type="entry name" value="Retrotran_Ty1/copia-like"/>
</dbReference>
<dbReference type="Pfam" id="PF13976">
    <property type="entry name" value="gag_pre-integrs"/>
    <property type="match status" value="1"/>
</dbReference>
<evidence type="ECO:0000256" key="11">
    <source>
        <dbReference type="ARBA" id="ARBA00022801"/>
    </source>
</evidence>
<dbReference type="InterPro" id="IPR036397">
    <property type="entry name" value="RNaseH_sf"/>
</dbReference>
<keyword evidence="5" id="KW-0645">Protease</keyword>
<evidence type="ECO:0000256" key="20">
    <source>
        <dbReference type="ARBA" id="ARBA00048173"/>
    </source>
</evidence>
<evidence type="ECO:0000256" key="18">
    <source>
        <dbReference type="ARBA" id="ARBA00023113"/>
    </source>
</evidence>
<keyword evidence="10" id="KW-0255">Endonuclease</keyword>
<evidence type="ECO:0000256" key="3">
    <source>
        <dbReference type="ARBA" id="ARBA00022612"/>
    </source>
</evidence>
<reference evidence="24" key="1">
    <citation type="submission" date="2022-07" db="EMBL/GenBank/DDBJ databases">
        <title>Genome Sequence of Physisporinus lineatus.</title>
        <authorList>
            <person name="Buettner E."/>
        </authorList>
    </citation>
    <scope>NUCLEOTIDE SEQUENCE</scope>
    <source>
        <strain evidence="24">VT162</strain>
    </source>
</reference>
<dbReference type="PANTHER" id="PTHR42648">
    <property type="entry name" value="TRANSPOSASE, PUTATIVE-RELATED"/>
    <property type="match status" value="1"/>
</dbReference>
<dbReference type="GO" id="GO:0015074">
    <property type="term" value="P:DNA integration"/>
    <property type="evidence" value="ECO:0007669"/>
    <property type="project" value="UniProtKB-KW"/>
</dbReference>
<keyword evidence="9" id="KW-0547">Nucleotide-binding</keyword>
<evidence type="ECO:0000256" key="7">
    <source>
        <dbReference type="ARBA" id="ARBA00022722"/>
    </source>
</evidence>
<gene>
    <name evidence="24" type="ORF">NLI96_g12899</name>
</gene>
<dbReference type="SUPFAM" id="SSF57756">
    <property type="entry name" value="Retrovirus zinc finger-like domains"/>
    <property type="match status" value="1"/>
</dbReference>
<evidence type="ECO:0000256" key="15">
    <source>
        <dbReference type="ARBA" id="ARBA00022908"/>
    </source>
</evidence>
<dbReference type="GO" id="GO:0004519">
    <property type="term" value="F:endonuclease activity"/>
    <property type="evidence" value="ECO:0007669"/>
    <property type="project" value="UniProtKB-KW"/>
</dbReference>
<dbReference type="InterPro" id="IPR025724">
    <property type="entry name" value="GAG-pre-integrase_dom"/>
</dbReference>
<keyword evidence="17" id="KW-0239">DNA-directed DNA polymerase</keyword>
<dbReference type="Proteomes" id="UP001212997">
    <property type="component" value="Unassembled WGS sequence"/>
</dbReference>
<keyword evidence="17" id="KW-0808">Transferase</keyword>
<dbReference type="AlphaFoldDB" id="A0AAD5UQS5"/>
<dbReference type="Pfam" id="PF14223">
    <property type="entry name" value="Retrotran_gag_2"/>
    <property type="match status" value="1"/>
</dbReference>
<feature type="compositionally biased region" description="Polar residues" evidence="22">
    <location>
        <begin position="191"/>
        <end position="224"/>
    </location>
</feature>
<feature type="domain" description="Integrase catalytic" evidence="23">
    <location>
        <begin position="466"/>
        <end position="641"/>
    </location>
</feature>
<dbReference type="GO" id="GO:0006397">
    <property type="term" value="P:mRNA processing"/>
    <property type="evidence" value="ECO:0007669"/>
    <property type="project" value="UniProtKB-KW"/>
</dbReference>
<dbReference type="GO" id="GO:0003723">
    <property type="term" value="F:RNA binding"/>
    <property type="evidence" value="ECO:0007669"/>
    <property type="project" value="UniProtKB-KW"/>
</dbReference>
<name>A0AAD5UQS5_9APHY</name>
<evidence type="ECO:0000256" key="5">
    <source>
        <dbReference type="ARBA" id="ARBA00022670"/>
    </source>
</evidence>
<organism evidence="24 25">
    <name type="scientific">Meripilus lineatus</name>
    <dbReference type="NCBI Taxonomy" id="2056292"/>
    <lineage>
        <taxon>Eukaryota</taxon>
        <taxon>Fungi</taxon>
        <taxon>Dikarya</taxon>
        <taxon>Basidiomycota</taxon>
        <taxon>Agaricomycotina</taxon>
        <taxon>Agaricomycetes</taxon>
        <taxon>Polyporales</taxon>
        <taxon>Meripilaceae</taxon>
        <taxon>Meripilus</taxon>
    </lineage>
</organism>
<dbReference type="GO" id="GO:0032196">
    <property type="term" value="P:transposition"/>
    <property type="evidence" value="ECO:0007669"/>
    <property type="project" value="UniProtKB-KW"/>
</dbReference>
<dbReference type="InterPro" id="IPR001584">
    <property type="entry name" value="Integrase_cat-core"/>
</dbReference>
<protein>
    <recommendedName>
        <fullName evidence="23">Integrase catalytic domain-containing protein</fullName>
    </recommendedName>
</protein>
<dbReference type="GO" id="GO:0003887">
    <property type="term" value="F:DNA-directed DNA polymerase activity"/>
    <property type="evidence" value="ECO:0007669"/>
    <property type="project" value="UniProtKB-KW"/>
</dbReference>
<dbReference type="Pfam" id="PF22936">
    <property type="entry name" value="Pol_BBD"/>
    <property type="match status" value="1"/>
</dbReference>
<evidence type="ECO:0000256" key="22">
    <source>
        <dbReference type="SAM" id="MobiDB-lite"/>
    </source>
</evidence>
<dbReference type="EMBL" id="JANAWD010001313">
    <property type="protein sequence ID" value="KAJ3473639.1"/>
    <property type="molecule type" value="Genomic_DNA"/>
</dbReference>
<evidence type="ECO:0000256" key="16">
    <source>
        <dbReference type="ARBA" id="ARBA00022918"/>
    </source>
</evidence>
<accession>A0AAD5UQS5</accession>
<proteinExistence type="predicted"/>
<dbReference type="Gene3D" id="3.30.420.10">
    <property type="entry name" value="Ribonuclease H-like superfamily/Ribonuclease H"/>
    <property type="match status" value="1"/>
</dbReference>
<dbReference type="GO" id="GO:0008270">
    <property type="term" value="F:zinc ion binding"/>
    <property type="evidence" value="ECO:0007669"/>
    <property type="project" value="InterPro"/>
</dbReference>
<evidence type="ECO:0000256" key="21">
    <source>
        <dbReference type="ARBA" id="ARBA00049244"/>
    </source>
</evidence>
<keyword evidence="7" id="KW-0540">Nuclease</keyword>
<keyword evidence="2" id="KW-0815">Transposition</keyword>
<dbReference type="Pfam" id="PF00665">
    <property type="entry name" value="rve"/>
    <property type="match status" value="1"/>
</dbReference>
<keyword evidence="3" id="KW-1188">Viral release from host cell</keyword>
<comment type="caution">
    <text evidence="24">The sequence shown here is derived from an EMBL/GenBank/DDBJ whole genome shotgun (WGS) entry which is preliminary data.</text>
</comment>
<keyword evidence="13" id="KW-0460">Magnesium</keyword>
<evidence type="ECO:0000256" key="2">
    <source>
        <dbReference type="ARBA" id="ARBA00022578"/>
    </source>
</evidence>
<keyword evidence="16" id="KW-0695">RNA-directed DNA polymerase</keyword>
<dbReference type="GO" id="GO:0005634">
    <property type="term" value="C:nucleus"/>
    <property type="evidence" value="ECO:0007669"/>
    <property type="project" value="UniProtKB-ARBA"/>
</dbReference>
<evidence type="ECO:0000313" key="25">
    <source>
        <dbReference type="Proteomes" id="UP001212997"/>
    </source>
</evidence>
<dbReference type="SUPFAM" id="SSF53098">
    <property type="entry name" value="Ribonuclease H-like"/>
    <property type="match status" value="1"/>
</dbReference>
<evidence type="ECO:0000256" key="9">
    <source>
        <dbReference type="ARBA" id="ARBA00022741"/>
    </source>
</evidence>
<keyword evidence="15" id="KW-0229">DNA integration</keyword>
<dbReference type="PANTHER" id="PTHR42648:SF11">
    <property type="entry name" value="TRANSPOSON TY4-P GAG-POL POLYPROTEIN"/>
    <property type="match status" value="1"/>
</dbReference>
<evidence type="ECO:0000256" key="14">
    <source>
        <dbReference type="ARBA" id="ARBA00022884"/>
    </source>
</evidence>
<evidence type="ECO:0000256" key="6">
    <source>
        <dbReference type="ARBA" id="ARBA00022695"/>
    </source>
</evidence>
<comment type="catalytic activity">
    <reaction evidence="21">
        <text>DNA(n) + a 2'-deoxyribonucleoside 5'-triphosphate = DNA(n+1) + diphosphate</text>
        <dbReference type="Rhea" id="RHEA:22508"/>
        <dbReference type="Rhea" id="RHEA-COMP:17339"/>
        <dbReference type="Rhea" id="RHEA-COMP:17340"/>
        <dbReference type="ChEBI" id="CHEBI:33019"/>
        <dbReference type="ChEBI" id="CHEBI:61560"/>
        <dbReference type="ChEBI" id="CHEBI:173112"/>
        <dbReference type="EC" id="2.7.7.7"/>
    </reaction>
</comment>
<evidence type="ECO:0000256" key="4">
    <source>
        <dbReference type="ARBA" id="ARBA00022664"/>
    </source>
</evidence>
<evidence type="ECO:0000256" key="17">
    <source>
        <dbReference type="ARBA" id="ARBA00022932"/>
    </source>
</evidence>
<dbReference type="InterPro" id="IPR012337">
    <property type="entry name" value="RNaseH-like_sf"/>
</dbReference>
<dbReference type="PROSITE" id="PS50994">
    <property type="entry name" value="INTEGRASE"/>
    <property type="match status" value="1"/>
</dbReference>
<dbReference type="GO" id="GO:0006508">
    <property type="term" value="P:proteolysis"/>
    <property type="evidence" value="ECO:0007669"/>
    <property type="project" value="UniProtKB-KW"/>
</dbReference>
<keyword evidence="4" id="KW-0507">mRNA processing</keyword>
<evidence type="ECO:0000256" key="1">
    <source>
        <dbReference type="ARBA" id="ARBA00002180"/>
    </source>
</evidence>
<keyword evidence="11" id="KW-0378">Hydrolase</keyword>
<comment type="catalytic activity">
    <reaction evidence="20">
        <text>DNA(n) + a 2'-deoxyribonucleoside 5'-triphosphate = DNA(n+1) + diphosphate</text>
        <dbReference type="Rhea" id="RHEA:22508"/>
        <dbReference type="Rhea" id="RHEA-COMP:17339"/>
        <dbReference type="Rhea" id="RHEA-COMP:17340"/>
        <dbReference type="ChEBI" id="CHEBI:33019"/>
        <dbReference type="ChEBI" id="CHEBI:61560"/>
        <dbReference type="ChEBI" id="CHEBI:173112"/>
        <dbReference type="EC" id="2.7.7.49"/>
    </reaction>
</comment>
<evidence type="ECO:0000256" key="19">
    <source>
        <dbReference type="ARBA" id="ARBA00023172"/>
    </source>
</evidence>
<evidence type="ECO:0000256" key="12">
    <source>
        <dbReference type="ARBA" id="ARBA00022840"/>
    </source>
</evidence>
<keyword evidence="25" id="KW-1185">Reference proteome</keyword>
<evidence type="ECO:0000256" key="13">
    <source>
        <dbReference type="ARBA" id="ARBA00022842"/>
    </source>
</evidence>
<dbReference type="InterPro" id="IPR054722">
    <property type="entry name" value="PolX-like_BBD"/>
</dbReference>
<evidence type="ECO:0000256" key="10">
    <source>
        <dbReference type="ARBA" id="ARBA00022759"/>
    </source>
</evidence>
<keyword evidence="14" id="KW-0694">RNA-binding</keyword>
<feature type="region of interest" description="Disordered" evidence="22">
    <location>
        <begin position="191"/>
        <end position="230"/>
    </location>
</feature>
<dbReference type="GO" id="GO:0008233">
    <property type="term" value="F:peptidase activity"/>
    <property type="evidence" value="ECO:0007669"/>
    <property type="project" value="UniProtKB-KW"/>
</dbReference>
<evidence type="ECO:0000256" key="8">
    <source>
        <dbReference type="ARBA" id="ARBA00022723"/>
    </source>
</evidence>
<keyword evidence="18" id="KW-0917">Virion maturation</keyword>
<keyword evidence="12" id="KW-0067">ATP-binding</keyword>